<dbReference type="EMBL" id="CAKASE010000056">
    <property type="protein sequence ID" value="CAG9566425.1"/>
    <property type="molecule type" value="Genomic_DNA"/>
</dbReference>
<gene>
    <name evidence="3" type="ORF">DCHRY22_LOCUS7068</name>
</gene>
<dbReference type="SUPFAM" id="SSF46689">
    <property type="entry name" value="Homeodomain-like"/>
    <property type="match status" value="1"/>
</dbReference>
<accession>A0A8J2W3Z8</accession>
<dbReference type="AlphaFoldDB" id="A0A8J2W3Z8"/>
<dbReference type="Proteomes" id="UP000789524">
    <property type="component" value="Unassembled WGS sequence"/>
</dbReference>
<evidence type="ECO:0000313" key="4">
    <source>
        <dbReference type="Proteomes" id="UP000789524"/>
    </source>
</evidence>
<dbReference type="InterPro" id="IPR009057">
    <property type="entry name" value="Homeodomain-like_sf"/>
</dbReference>
<feature type="region of interest" description="Disordered" evidence="2">
    <location>
        <begin position="50"/>
        <end position="73"/>
    </location>
</feature>
<dbReference type="InterPro" id="IPR036388">
    <property type="entry name" value="WH-like_DNA-bd_sf"/>
</dbReference>
<dbReference type="OrthoDB" id="9996331at2759"/>
<proteinExistence type="predicted"/>
<sequence>MPRTSGSLELSDFTRGRIVGQYEGGKSQREISAGLNVPLSTVNRVIVQFQRNKKTSVSPRSGRPGPSDGQKRALVREVLRNPEKSVNDVAVTSNLSRRTVQREDQIDGLIDTMTARIKTLSEKKGGSTQY</sequence>
<protein>
    <submittedName>
        <fullName evidence="3">(African queen) hypothetical protein</fullName>
    </submittedName>
</protein>
<organism evidence="3 4">
    <name type="scientific">Danaus chrysippus</name>
    <name type="common">African queen</name>
    <dbReference type="NCBI Taxonomy" id="151541"/>
    <lineage>
        <taxon>Eukaryota</taxon>
        <taxon>Metazoa</taxon>
        <taxon>Ecdysozoa</taxon>
        <taxon>Arthropoda</taxon>
        <taxon>Hexapoda</taxon>
        <taxon>Insecta</taxon>
        <taxon>Pterygota</taxon>
        <taxon>Neoptera</taxon>
        <taxon>Endopterygota</taxon>
        <taxon>Lepidoptera</taxon>
        <taxon>Glossata</taxon>
        <taxon>Ditrysia</taxon>
        <taxon>Papilionoidea</taxon>
        <taxon>Nymphalidae</taxon>
        <taxon>Danainae</taxon>
        <taxon>Danaini</taxon>
        <taxon>Danaina</taxon>
        <taxon>Danaus</taxon>
        <taxon>Anosia</taxon>
    </lineage>
</organism>
<evidence type="ECO:0000313" key="3">
    <source>
        <dbReference type="EMBL" id="CAG9566425.1"/>
    </source>
</evidence>
<comment type="caution">
    <text evidence="3">The sequence shown here is derived from an EMBL/GenBank/DDBJ whole genome shotgun (WGS) entry which is preliminary data.</text>
</comment>
<dbReference type="Gene3D" id="1.10.10.10">
    <property type="entry name" value="Winged helix-like DNA-binding domain superfamily/Winged helix DNA-binding domain"/>
    <property type="match status" value="1"/>
</dbReference>
<comment type="subcellular location">
    <subcellularLocation>
        <location evidence="1">Nucleus</location>
    </subcellularLocation>
</comment>
<evidence type="ECO:0000256" key="2">
    <source>
        <dbReference type="SAM" id="MobiDB-lite"/>
    </source>
</evidence>
<feature type="compositionally biased region" description="Low complexity" evidence="2">
    <location>
        <begin position="58"/>
        <end position="67"/>
    </location>
</feature>
<reference evidence="3" key="1">
    <citation type="submission" date="2021-09" db="EMBL/GenBank/DDBJ databases">
        <authorList>
            <person name="Martin H S."/>
        </authorList>
    </citation>
    <scope>NUCLEOTIDE SEQUENCE</scope>
</reference>
<evidence type="ECO:0000256" key="1">
    <source>
        <dbReference type="ARBA" id="ARBA00004123"/>
    </source>
</evidence>
<dbReference type="GO" id="GO:0005634">
    <property type="term" value="C:nucleus"/>
    <property type="evidence" value="ECO:0007669"/>
    <property type="project" value="UniProtKB-SubCell"/>
</dbReference>
<keyword evidence="4" id="KW-1185">Reference proteome</keyword>
<name>A0A8J2W3Z8_9NEOP</name>